<reference evidence="3 4" key="1">
    <citation type="submission" date="2019-01" db="EMBL/GenBank/DDBJ databases">
        <title>Senegalimassilia sp. nov. KGMB04484 isolated human feces.</title>
        <authorList>
            <person name="Han K.-I."/>
            <person name="Kim J.-S."/>
            <person name="Lee K.C."/>
            <person name="Suh M.K."/>
            <person name="Eom M.K."/>
            <person name="Lee J.H."/>
            <person name="Park S.-H."/>
            <person name="Kang S.W."/>
            <person name="Park J.-E."/>
            <person name="Oh B.S."/>
            <person name="Yu S.Y."/>
            <person name="Choi S.-H."/>
            <person name="Lee D.H."/>
            <person name="Yoon H."/>
            <person name="Kim B.-Y."/>
            <person name="Lee J.H."/>
            <person name="Lee J.-S."/>
        </authorList>
    </citation>
    <scope>NUCLEOTIDE SEQUENCE [LARGE SCALE GENOMIC DNA]</scope>
    <source>
        <strain evidence="3 4">KGMB04484</strain>
    </source>
</reference>
<evidence type="ECO:0000259" key="2">
    <source>
        <dbReference type="PROSITE" id="PS50975"/>
    </source>
</evidence>
<keyword evidence="1" id="KW-0067">ATP-binding</keyword>
<organism evidence="3 4">
    <name type="scientific">Senegalimassilia faecalis</name>
    <dbReference type="NCBI Taxonomy" id="2509433"/>
    <lineage>
        <taxon>Bacteria</taxon>
        <taxon>Bacillati</taxon>
        <taxon>Actinomycetota</taxon>
        <taxon>Coriobacteriia</taxon>
        <taxon>Coriobacteriales</taxon>
        <taxon>Coriobacteriaceae</taxon>
        <taxon>Senegalimassilia</taxon>
    </lineage>
</organism>
<dbReference type="Gene3D" id="3.30.470.20">
    <property type="entry name" value="ATP-grasp fold, B domain"/>
    <property type="match status" value="1"/>
</dbReference>
<evidence type="ECO:0000313" key="4">
    <source>
        <dbReference type="Proteomes" id="UP000293345"/>
    </source>
</evidence>
<comment type="caution">
    <text evidence="3">The sequence shown here is derived from an EMBL/GenBank/DDBJ whole genome shotgun (WGS) entry which is preliminary data.</text>
</comment>
<name>A0A4Q2K6B5_9ACTN</name>
<keyword evidence="1" id="KW-0547">Nucleotide-binding</keyword>
<proteinExistence type="predicted"/>
<dbReference type="Gene3D" id="3.30.1490.20">
    <property type="entry name" value="ATP-grasp fold, A domain"/>
    <property type="match status" value="1"/>
</dbReference>
<dbReference type="AlphaFoldDB" id="A0A4Q2K6B5"/>
<feature type="domain" description="ATP-grasp" evidence="2">
    <location>
        <begin position="105"/>
        <end position="305"/>
    </location>
</feature>
<dbReference type="EMBL" id="SDPW01000001">
    <property type="protein sequence ID" value="RXZ55052.1"/>
    <property type="molecule type" value="Genomic_DNA"/>
</dbReference>
<evidence type="ECO:0000313" key="3">
    <source>
        <dbReference type="EMBL" id="RXZ55052.1"/>
    </source>
</evidence>
<dbReference type="SUPFAM" id="SSF56059">
    <property type="entry name" value="Glutathione synthetase ATP-binding domain-like"/>
    <property type="match status" value="1"/>
</dbReference>
<dbReference type="InterPro" id="IPR013815">
    <property type="entry name" value="ATP_grasp_subdomain_1"/>
</dbReference>
<keyword evidence="4" id="KW-1185">Reference proteome</keyword>
<accession>A0A4Q2K6B5</accession>
<dbReference type="InterPro" id="IPR011761">
    <property type="entry name" value="ATP-grasp"/>
</dbReference>
<gene>
    <name evidence="3" type="ORF">ET524_01690</name>
</gene>
<dbReference type="OrthoDB" id="5420347at2"/>
<evidence type="ECO:0000256" key="1">
    <source>
        <dbReference type="PROSITE-ProRule" id="PRU00409"/>
    </source>
</evidence>
<dbReference type="PROSITE" id="PS50975">
    <property type="entry name" value="ATP_GRASP"/>
    <property type="match status" value="1"/>
</dbReference>
<sequence length="393" mass="44868">MARSFYEEFGTASRAIGKGAFHICQHSKILTFDVTEPDLEDDDVFTRTLLDYAAAHKGQTLVLVPCGDNYTKMLVRNQDKLRDAYRFNIMSPDQFALLSTKERFYDTCVKFGLEFPKTCEVTPETAAGFEPPFEYPVVVKPSNSVAYWNCNYPGKKKVFVVQNADEMRRILAGVYSETSTYRDAMIVQDFVPGDDTCMRVMNCYSDAHGKVKMMALGDVLLEEHTPEGIGSYGAIMTGYNADINERIKGFLEEIGYVGFSNFDLKYDKRDGSFKLFEINPRQGRSSYFTTASNKNLARYLVRDVVYGEDRPLDVATLDDEVLWTMIPLDVIRTYVSDPEALARAERLIRAGKVRTSYWSPQDKSLARWISYQVNQRNYRKQYAACFGHRGIDD</sequence>
<protein>
    <submittedName>
        <fullName evidence="3">ATP-grasp domain-containing protein</fullName>
    </submittedName>
</protein>
<dbReference type="Proteomes" id="UP000293345">
    <property type="component" value="Unassembled WGS sequence"/>
</dbReference>
<dbReference type="GO" id="GO:0046872">
    <property type="term" value="F:metal ion binding"/>
    <property type="evidence" value="ECO:0007669"/>
    <property type="project" value="InterPro"/>
</dbReference>
<dbReference type="GO" id="GO:0005524">
    <property type="term" value="F:ATP binding"/>
    <property type="evidence" value="ECO:0007669"/>
    <property type="project" value="UniProtKB-UniRule"/>
</dbReference>